<dbReference type="InterPro" id="IPR015797">
    <property type="entry name" value="NUDIX_hydrolase-like_dom_sf"/>
</dbReference>
<dbReference type="PANTHER" id="PTHR43046">
    <property type="entry name" value="GDP-MANNOSE MANNOSYL HYDROLASE"/>
    <property type="match status" value="1"/>
</dbReference>
<dbReference type="PANTHER" id="PTHR43046:SF14">
    <property type="entry name" value="MUTT_NUDIX FAMILY PROTEIN"/>
    <property type="match status" value="1"/>
</dbReference>
<gene>
    <name evidence="4" type="ORF">MNBD_GAMMA24-657</name>
</gene>
<evidence type="ECO:0000256" key="2">
    <source>
        <dbReference type="ARBA" id="ARBA00022801"/>
    </source>
</evidence>
<dbReference type="AlphaFoldDB" id="A0A3B1C4P4"/>
<dbReference type="GO" id="GO:0016787">
    <property type="term" value="F:hydrolase activity"/>
    <property type="evidence" value="ECO:0007669"/>
    <property type="project" value="UniProtKB-KW"/>
</dbReference>
<dbReference type="EMBL" id="UOFZ01000130">
    <property type="protein sequence ID" value="VAX13665.1"/>
    <property type="molecule type" value="Genomic_DNA"/>
</dbReference>
<dbReference type="Gene3D" id="3.90.79.10">
    <property type="entry name" value="Nucleoside Triphosphate Pyrophosphohydrolase"/>
    <property type="match status" value="1"/>
</dbReference>
<dbReference type="SUPFAM" id="SSF55811">
    <property type="entry name" value="Nudix"/>
    <property type="match status" value="1"/>
</dbReference>
<name>A0A3B1C4P4_9ZZZZ</name>
<proteinExistence type="predicted"/>
<dbReference type="PROSITE" id="PS51462">
    <property type="entry name" value="NUDIX"/>
    <property type="match status" value="1"/>
</dbReference>
<reference evidence="4" key="1">
    <citation type="submission" date="2018-06" db="EMBL/GenBank/DDBJ databases">
        <authorList>
            <person name="Zhirakovskaya E."/>
        </authorList>
    </citation>
    <scope>NUCLEOTIDE SEQUENCE</scope>
</reference>
<evidence type="ECO:0000259" key="3">
    <source>
        <dbReference type="PROSITE" id="PS51462"/>
    </source>
</evidence>
<dbReference type="Pfam" id="PF00293">
    <property type="entry name" value="NUDIX"/>
    <property type="match status" value="1"/>
</dbReference>
<keyword evidence="2" id="KW-0378">Hydrolase</keyword>
<protein>
    <recommendedName>
        <fullName evidence="3">Nudix hydrolase domain-containing protein</fullName>
    </recommendedName>
</protein>
<feature type="domain" description="Nudix hydrolase" evidence="3">
    <location>
        <begin position="27"/>
        <end position="164"/>
    </location>
</feature>
<accession>A0A3B1C4P4</accession>
<evidence type="ECO:0000256" key="1">
    <source>
        <dbReference type="ARBA" id="ARBA00001946"/>
    </source>
</evidence>
<evidence type="ECO:0000313" key="4">
    <source>
        <dbReference type="EMBL" id="VAX13665.1"/>
    </source>
</evidence>
<comment type="cofactor">
    <cofactor evidence="1">
        <name>Mg(2+)</name>
        <dbReference type="ChEBI" id="CHEBI:18420"/>
    </cofactor>
</comment>
<organism evidence="4">
    <name type="scientific">hydrothermal vent metagenome</name>
    <dbReference type="NCBI Taxonomy" id="652676"/>
    <lineage>
        <taxon>unclassified sequences</taxon>
        <taxon>metagenomes</taxon>
        <taxon>ecological metagenomes</taxon>
    </lineage>
</organism>
<dbReference type="InterPro" id="IPR000086">
    <property type="entry name" value="NUDIX_hydrolase_dom"/>
</dbReference>
<sequence>MKRTGNSFSGTDVLYGQSNAGMDNLIPQIRNATRALIVRDGHILLLKKEYDDGKTCFAFPGGGQETDETLIQALNRECAEEIGVEVEIGRLIHVADCFKLRNTTPSTTRHLVEFFFECTISDSYIPRNGHHPDKHQVGVVWKDVTQVENMALFFPALIASLDRTAKTNDPVYLGKFC</sequence>